<name>A0A3G9JC05_MICVR</name>
<protein>
    <recommendedName>
        <fullName evidence="5">DZANK-type domain-containing protein</fullName>
    </recommendedName>
</protein>
<organism evidence="3 4">
    <name type="scientific">Microcystis viridis NIES-102</name>
    <dbReference type="NCBI Taxonomy" id="213615"/>
    <lineage>
        <taxon>Bacteria</taxon>
        <taxon>Bacillati</taxon>
        <taxon>Cyanobacteriota</taxon>
        <taxon>Cyanophyceae</taxon>
        <taxon>Oscillatoriophycideae</taxon>
        <taxon>Chroococcales</taxon>
        <taxon>Microcystaceae</taxon>
        <taxon>Microcystis</taxon>
    </lineage>
</organism>
<feature type="transmembrane region" description="Helical" evidence="2">
    <location>
        <begin position="27"/>
        <end position="47"/>
    </location>
</feature>
<gene>
    <name evidence="3" type="ORF">myaer102_05830</name>
</gene>
<evidence type="ECO:0000313" key="4">
    <source>
        <dbReference type="Proteomes" id="UP000278152"/>
    </source>
</evidence>
<keyword evidence="2" id="KW-0472">Membrane</keyword>
<evidence type="ECO:0000256" key="1">
    <source>
        <dbReference type="SAM" id="Coils"/>
    </source>
</evidence>
<feature type="transmembrane region" description="Helical" evidence="2">
    <location>
        <begin position="267"/>
        <end position="287"/>
    </location>
</feature>
<dbReference type="KEGG" id="mvz:myaer102_05830"/>
<dbReference type="Proteomes" id="UP000278152">
    <property type="component" value="Chromosome"/>
</dbReference>
<dbReference type="RefSeq" id="WP_002798498.1">
    <property type="nucleotide sequence ID" value="NZ_AP019314.1"/>
</dbReference>
<dbReference type="AlphaFoldDB" id="A0A3G9JC05"/>
<keyword evidence="2" id="KW-0812">Transmembrane</keyword>
<proteinExistence type="predicted"/>
<evidence type="ECO:0000313" key="3">
    <source>
        <dbReference type="EMBL" id="BBH38096.1"/>
    </source>
</evidence>
<evidence type="ECO:0000256" key="2">
    <source>
        <dbReference type="SAM" id="Phobius"/>
    </source>
</evidence>
<feature type="coiled-coil region" evidence="1">
    <location>
        <begin position="125"/>
        <end position="202"/>
    </location>
</feature>
<dbReference type="EMBL" id="AP019314">
    <property type="protein sequence ID" value="BBH38096.1"/>
    <property type="molecule type" value="Genomic_DNA"/>
</dbReference>
<accession>A0A3G9JC05</accession>
<sequence length="406" mass="47213">MFTKLNNLWNQFFRRSRRINDKPLNKVSLLVIIIVDIFILVNVFTGLDDISRWHLSPQQVYTCYSEWQSYKKNNSPDRDYDLITTFLVDYKNNNYQDEEIGHLGKVSPICLQYADIKNKLNNQENKTLLSKIQTKQDNINILENNNKIIRSQYDSTLLEKIAGQSANNSINRVKAEEAKQKLEENNKKISKIKEEIVKLKNELLQKPSSQNLLAFMRNESKFNDVEAGYKNATFWYPSIQLGFQVLFLAPLIIVALLVNQYAQSRGYGLIALISWHLLVIFFIPLIFKAFEFLQIGIITQFIFDIIGAIFGGLVFLVQYVYILLIPLFGFAIIKFLQKFVFNTKSQAAKRVQKSQCINCAKTIKNQDAHCPHCGYYQYVECHHCHELTYKNLPYCYHCGTAQTYDS</sequence>
<evidence type="ECO:0008006" key="5">
    <source>
        <dbReference type="Google" id="ProtNLM"/>
    </source>
</evidence>
<feature type="transmembrane region" description="Helical" evidence="2">
    <location>
        <begin position="292"/>
        <end position="313"/>
    </location>
</feature>
<reference evidence="3 4" key="1">
    <citation type="submission" date="2018-11" db="EMBL/GenBank/DDBJ databases">
        <title>Complete genome sequence of Microcystis aeruginosa NIES-102.</title>
        <authorList>
            <person name="Yamaguchi H."/>
            <person name="Suzuki S."/>
            <person name="Kawachi M."/>
        </authorList>
    </citation>
    <scope>NUCLEOTIDE SEQUENCE [LARGE SCALE GENOMIC DNA]</scope>
    <source>
        <strain evidence="3 4">NIES-102</strain>
    </source>
</reference>
<feature type="transmembrane region" description="Helical" evidence="2">
    <location>
        <begin position="241"/>
        <end position="261"/>
    </location>
</feature>
<keyword evidence="1" id="KW-0175">Coiled coil</keyword>
<keyword evidence="2" id="KW-1133">Transmembrane helix</keyword>